<protein>
    <recommendedName>
        <fullName evidence="4">Pex19-domain-containing protein</fullName>
    </recommendedName>
</protein>
<evidence type="ECO:0000256" key="1">
    <source>
        <dbReference type="SAM" id="MobiDB-lite"/>
    </source>
</evidence>
<feature type="region of interest" description="Disordered" evidence="1">
    <location>
        <begin position="1"/>
        <end position="58"/>
    </location>
</feature>
<feature type="compositionally biased region" description="Low complexity" evidence="1">
    <location>
        <begin position="183"/>
        <end position="196"/>
    </location>
</feature>
<dbReference type="EMBL" id="JOKZ01000228">
    <property type="protein sequence ID" value="KKP00826.1"/>
    <property type="molecule type" value="Genomic_DNA"/>
</dbReference>
<feature type="compositionally biased region" description="Low complexity" evidence="1">
    <location>
        <begin position="25"/>
        <end position="42"/>
    </location>
</feature>
<accession>A0A0F9X6M4</accession>
<feature type="region of interest" description="Disordered" evidence="1">
    <location>
        <begin position="74"/>
        <end position="97"/>
    </location>
</feature>
<dbReference type="Gene3D" id="1.20.120.900">
    <property type="entry name" value="Pex19, mPTS binding domain"/>
    <property type="match status" value="1"/>
</dbReference>
<evidence type="ECO:0000313" key="2">
    <source>
        <dbReference type="EMBL" id="KKP00826.1"/>
    </source>
</evidence>
<dbReference type="InterPro" id="IPR038322">
    <property type="entry name" value="Pex19_C_sf"/>
</dbReference>
<feature type="region of interest" description="Disordered" evidence="1">
    <location>
        <begin position="128"/>
        <end position="178"/>
    </location>
</feature>
<dbReference type="GO" id="GO:0045046">
    <property type="term" value="P:protein import into peroxisome membrane"/>
    <property type="evidence" value="ECO:0007669"/>
    <property type="project" value="TreeGrafter"/>
</dbReference>
<evidence type="ECO:0008006" key="4">
    <source>
        <dbReference type="Google" id="ProtNLM"/>
    </source>
</evidence>
<comment type="caution">
    <text evidence="2">The sequence shown here is derived from an EMBL/GenBank/DDBJ whole genome shotgun (WGS) entry which is preliminary data.</text>
</comment>
<dbReference type="OMA" id="YEPMKEM"/>
<reference evidence="3" key="1">
    <citation type="journal article" date="2015" name="Genome Announc.">
        <title>Draft whole-genome sequence of the biocontrol agent Trichoderma harzianum T6776.</title>
        <authorList>
            <person name="Baroncelli R."/>
            <person name="Piaggeschi G."/>
            <person name="Fiorini L."/>
            <person name="Bertolini E."/>
            <person name="Zapparata A."/>
            <person name="Pe M.E."/>
            <person name="Sarrocco S."/>
            <person name="Vannacci G."/>
        </authorList>
    </citation>
    <scope>NUCLEOTIDE SEQUENCE [LARGE SCALE GENOMIC DNA]</scope>
    <source>
        <strain evidence="3">T6776</strain>
    </source>
</reference>
<sequence>MSSPSDAADTAKREETGAKQENVQPAAPAAAAAAAPPAATVSDDVDDDVPDPDEEDLDDLDELLDGFKAVRQEMINDNSLKEGEEAADLDYENMSEEEVTKRMQAGIAGLLANLEQSPELQAQFEEMFKQMGAEMGADFEADEEEQQTSSKDKSPAVASTTAGTAASTTAGASTSAPAPPAAAAAAAAAKPSQPAAEGPSGAAFQDTIRRTMERMQSSGDQATAAAAAGGEDDFLAEMLKQLTAGEFAGGSEEDFSKMLMGMMEQLTNKEILYEPMKELHDKFPAWLAKNKDTVPADDLKRYMEQKTIVEEIVAKFNEPTYSDSNAKDREYIVDRMQRMQAAGSPPSDLVGDMASAQEAFNATEDQCTPQ</sequence>
<feature type="compositionally biased region" description="Basic and acidic residues" evidence="1">
    <location>
        <begin position="9"/>
        <end position="18"/>
    </location>
</feature>
<gene>
    <name evidence="2" type="ORF">THAR02_07081</name>
</gene>
<dbReference type="Pfam" id="PF04614">
    <property type="entry name" value="Pex19"/>
    <property type="match status" value="1"/>
</dbReference>
<dbReference type="OrthoDB" id="21292at2759"/>
<proteinExistence type="predicted"/>
<evidence type="ECO:0000313" key="3">
    <source>
        <dbReference type="Proteomes" id="UP000034112"/>
    </source>
</evidence>
<dbReference type="GO" id="GO:0033328">
    <property type="term" value="F:peroxisome membrane targeting sequence binding"/>
    <property type="evidence" value="ECO:0007669"/>
    <property type="project" value="TreeGrafter"/>
</dbReference>
<dbReference type="AlphaFoldDB" id="A0A0F9X6M4"/>
<name>A0A0F9X6M4_TRIHA</name>
<feature type="compositionally biased region" description="Acidic residues" evidence="1">
    <location>
        <begin position="137"/>
        <end position="146"/>
    </location>
</feature>
<feature type="compositionally biased region" description="Low complexity" evidence="1">
    <location>
        <begin position="155"/>
        <end position="178"/>
    </location>
</feature>
<dbReference type="InterPro" id="IPR006708">
    <property type="entry name" value="Pex19"/>
</dbReference>
<feature type="compositionally biased region" description="Acidic residues" evidence="1">
    <location>
        <begin position="43"/>
        <end position="58"/>
    </location>
</feature>
<dbReference type="PANTHER" id="PTHR12774:SF2">
    <property type="entry name" value="PEROXISOMAL BIOGENESIS FACTOR 19"/>
    <property type="match status" value="1"/>
</dbReference>
<dbReference type="PANTHER" id="PTHR12774">
    <property type="entry name" value="PEROXISOMAL BIOGENESIS FACTOR 19"/>
    <property type="match status" value="1"/>
</dbReference>
<dbReference type="Proteomes" id="UP000034112">
    <property type="component" value="Unassembled WGS sequence"/>
</dbReference>
<organism evidence="2 3">
    <name type="scientific">Trichoderma harzianum</name>
    <name type="common">Hypocrea lixii</name>
    <dbReference type="NCBI Taxonomy" id="5544"/>
    <lineage>
        <taxon>Eukaryota</taxon>
        <taxon>Fungi</taxon>
        <taxon>Dikarya</taxon>
        <taxon>Ascomycota</taxon>
        <taxon>Pezizomycotina</taxon>
        <taxon>Sordariomycetes</taxon>
        <taxon>Hypocreomycetidae</taxon>
        <taxon>Hypocreales</taxon>
        <taxon>Hypocreaceae</taxon>
        <taxon>Trichoderma</taxon>
    </lineage>
</organism>
<dbReference type="GO" id="GO:0005778">
    <property type="term" value="C:peroxisomal membrane"/>
    <property type="evidence" value="ECO:0007669"/>
    <property type="project" value="TreeGrafter"/>
</dbReference>
<feature type="compositionally biased region" description="Acidic residues" evidence="1">
    <location>
        <begin position="85"/>
        <end position="97"/>
    </location>
</feature>
<feature type="region of interest" description="Disordered" evidence="1">
    <location>
        <begin position="183"/>
        <end position="202"/>
    </location>
</feature>